<dbReference type="GO" id="GO:0052689">
    <property type="term" value="F:carboxylic ester hydrolase activity"/>
    <property type="evidence" value="ECO:0007669"/>
    <property type="project" value="TreeGrafter"/>
</dbReference>
<evidence type="ECO:0000256" key="1">
    <source>
        <dbReference type="SAM" id="SignalP"/>
    </source>
</evidence>
<organism evidence="2 3">
    <name type="scientific">Planococcus antarcticus DSM 14505</name>
    <dbReference type="NCBI Taxonomy" id="1185653"/>
    <lineage>
        <taxon>Bacteria</taxon>
        <taxon>Bacillati</taxon>
        <taxon>Bacillota</taxon>
        <taxon>Bacilli</taxon>
        <taxon>Bacillales</taxon>
        <taxon>Caryophanaceae</taxon>
        <taxon>Planococcus</taxon>
    </lineage>
</organism>
<feature type="chain" id="PRO_5041644275" evidence="1">
    <location>
        <begin position="21"/>
        <end position="230"/>
    </location>
</feature>
<sequence>MKKVVIFCTFLVFLVLFLQACSNDNSKVEEKKPLPKNEPLSKIEGNWEGAIQVPNQPLPIVVAFDGQQAAISIPVQGITNFPLTAIDFKDPAIHFEMTIQNQQLVFDGTLQQGTITGTYIQQGQAFPFELIKAVTATEEVGAKAEIDVAGRSMTAFILTPQGDGPFPVMLMLSGSGPTYKDGNSPVMAGKNNSLKMVAEALAEGGISTIRYDKRSWRKCSTGQERRGSAV</sequence>
<dbReference type="Gene3D" id="3.40.50.1820">
    <property type="entry name" value="alpha/beta hydrolase"/>
    <property type="match status" value="1"/>
</dbReference>
<reference evidence="2 3" key="1">
    <citation type="journal article" date="2012" name="J. Bacteriol.">
        <title>Genome Sequence of the Antarctic Psychrophile Bacterium Planococcus antarcticus DSM 14505.</title>
        <authorList>
            <person name="Margolles A."/>
            <person name="Gueimonde M."/>
            <person name="Sanchez B."/>
        </authorList>
    </citation>
    <scope>NUCLEOTIDE SEQUENCE [LARGE SCALE GENOMIC DNA]</scope>
    <source>
        <strain evidence="2 3">DSM 14505</strain>
    </source>
</reference>
<dbReference type="InterPro" id="IPR053145">
    <property type="entry name" value="AB_hydrolase_Est10"/>
</dbReference>
<evidence type="ECO:0000313" key="3">
    <source>
        <dbReference type="Proteomes" id="UP000004725"/>
    </source>
</evidence>
<evidence type="ECO:0000313" key="2">
    <source>
        <dbReference type="EMBL" id="EIM07103.1"/>
    </source>
</evidence>
<dbReference type="SUPFAM" id="SSF53474">
    <property type="entry name" value="alpha/beta-Hydrolases"/>
    <property type="match status" value="1"/>
</dbReference>
<dbReference type="Proteomes" id="UP000004725">
    <property type="component" value="Unassembled WGS sequence"/>
</dbReference>
<proteinExistence type="predicted"/>
<comment type="caution">
    <text evidence="2">The sequence shown here is derived from an EMBL/GenBank/DDBJ whole genome shotgun (WGS) entry which is preliminary data.</text>
</comment>
<protein>
    <submittedName>
        <fullName evidence="2">Uncharacterized protein</fullName>
    </submittedName>
</protein>
<dbReference type="AlphaFoldDB" id="A0AA87IP44"/>
<dbReference type="PANTHER" id="PTHR43265:SF1">
    <property type="entry name" value="ESTERASE ESTD"/>
    <property type="match status" value="1"/>
</dbReference>
<dbReference type="PANTHER" id="PTHR43265">
    <property type="entry name" value="ESTERASE ESTD"/>
    <property type="match status" value="1"/>
</dbReference>
<feature type="signal peptide" evidence="1">
    <location>
        <begin position="1"/>
        <end position="20"/>
    </location>
</feature>
<accession>A0AA87IP44</accession>
<dbReference type="RefSeq" id="WP_006829598.1">
    <property type="nucleotide sequence ID" value="NZ_AJYB01000023.1"/>
</dbReference>
<dbReference type="PROSITE" id="PS51257">
    <property type="entry name" value="PROKAR_LIPOPROTEIN"/>
    <property type="match status" value="1"/>
</dbReference>
<dbReference type="InterPro" id="IPR029058">
    <property type="entry name" value="AB_hydrolase_fold"/>
</dbReference>
<name>A0AA87IP44_9BACL</name>
<dbReference type="EMBL" id="AJYB01000023">
    <property type="protein sequence ID" value="EIM07103.1"/>
    <property type="molecule type" value="Genomic_DNA"/>
</dbReference>
<gene>
    <name evidence="2" type="ORF">A1A1_08014</name>
</gene>
<keyword evidence="1" id="KW-0732">Signal</keyword>